<protein>
    <submittedName>
        <fullName evidence="3">Uncharacterized protein</fullName>
    </submittedName>
</protein>
<name>G7DYQ0_MIXOS</name>
<gene>
    <name evidence="3" type="primary">Mo02367</name>
    <name evidence="3" type="ORF">E5Q_02367</name>
</gene>
<dbReference type="OrthoDB" id="432685at2759"/>
<reference evidence="3 4" key="2">
    <citation type="journal article" date="2012" name="Open Biol.">
        <title>Characteristics of nucleosomes and linker DNA regions on the genome of the basidiomycete Mixia osmundae revealed by mono- and dinucleosome mapping.</title>
        <authorList>
            <person name="Nishida H."/>
            <person name="Kondo S."/>
            <person name="Matsumoto T."/>
            <person name="Suzuki Y."/>
            <person name="Yoshikawa H."/>
            <person name="Taylor T.D."/>
            <person name="Sugiyama J."/>
        </authorList>
    </citation>
    <scope>NUCLEOTIDE SEQUENCE [LARGE SCALE GENOMIC DNA]</scope>
    <source>
        <strain evidence="4">CBS 9802 / IAM 14324 / JCM 22182 / KY 12970</strain>
    </source>
</reference>
<feature type="coiled-coil region" evidence="1">
    <location>
        <begin position="571"/>
        <end position="598"/>
    </location>
</feature>
<feature type="region of interest" description="Disordered" evidence="2">
    <location>
        <begin position="383"/>
        <end position="429"/>
    </location>
</feature>
<accession>G7DYQ0</accession>
<evidence type="ECO:0000313" key="3">
    <source>
        <dbReference type="EMBL" id="GAA95710.1"/>
    </source>
</evidence>
<dbReference type="eggNOG" id="ENOG502SB9B">
    <property type="taxonomic scope" value="Eukaryota"/>
</dbReference>
<feature type="region of interest" description="Disordered" evidence="2">
    <location>
        <begin position="120"/>
        <end position="347"/>
    </location>
</feature>
<proteinExistence type="predicted"/>
<feature type="compositionally biased region" description="Polar residues" evidence="2">
    <location>
        <begin position="164"/>
        <end position="181"/>
    </location>
</feature>
<evidence type="ECO:0000313" key="4">
    <source>
        <dbReference type="Proteomes" id="UP000009131"/>
    </source>
</evidence>
<feature type="compositionally biased region" description="Polar residues" evidence="2">
    <location>
        <begin position="306"/>
        <end position="331"/>
    </location>
</feature>
<dbReference type="RefSeq" id="XP_014570195.1">
    <property type="nucleotide sequence ID" value="XM_014714709.1"/>
</dbReference>
<reference evidence="3 4" key="1">
    <citation type="journal article" date="2011" name="J. Gen. Appl. Microbiol.">
        <title>Draft genome sequencing of the enigmatic basidiomycete Mixia osmundae.</title>
        <authorList>
            <person name="Nishida H."/>
            <person name="Nagatsuka Y."/>
            <person name="Sugiyama J."/>
        </authorList>
    </citation>
    <scope>NUCLEOTIDE SEQUENCE [LARGE SCALE GENOMIC DNA]</scope>
    <source>
        <strain evidence="4">CBS 9802 / IAM 14324 / JCM 22182 / KY 12970</strain>
    </source>
</reference>
<sequence length="886" mass="96512">MVRHCDACESLKLARVARGVSSSPRQTRTAPSSPLPGSLARSQERPKRSMSAQGYSELVERVYDKPDKLLPVADLPKLFGPSLPAYEAQLLQQLADQHGEELSLGKAELLSFFDMAAATSASSSSPPVEPSQGTVSNSRPPSRLTRTESSYDSKPGSGLPRPSSRLSNGSSATTKAHSTPAKTPPMPTQSTPSRLGTPSKGYGQRSSPLQSAYPVRAAKPRRSAPSALRTSTPPTSVSLPALANLSHETSPIKTSRSSPNGFRPDRTGFSDERTGSPEPMQGMSTSSSSSTLVDSPPRKSDRPITPRSNVSTPLSLARSSPDSPGLDQTSYYARPFSPPSPTRTERPAIVLEEHEEEDEMTMASMAKDLLGVSHGVGALSYAPPLPPELSPGMASEPMSRGSTLSNGSSDGQRNSAFSYAAGSSSESEHERDIIASLVAEKHELTKKIRDLEASQRSLIESHDRDMLENQSLLAESQRELGQKRREEKELRIGERHQLNQIASLESDNSRLSATLDHQKELYSSLKTSFEEQCDESEKLRDIVRLKEQELFENVERTVALAEQLETSNTQKDFADAAIAQLEGDLASARQAEHDLEEERQHGLALKETIDRLRLDLDSLRLERQTKPDGEGHAATLSKSFGAELARLPEHSQVVGWSTSLAGSDKMKLFASISESASPGLSFRRKLRKTSSEIFARSDLNGFMTPNESISLPRPQQLTIKALETLASEASVTAEQACKTAATRLELTSEQVGNVPSSTADRVDKNKQVVRTSDQRRTPARWTRCLSQIPTFAAIKANVTFMWRSAKSSLPNGLIAHLALCVLYTLVVYCAGVISGSLLRPCDSPFDHHHLGDALQDVSYAIVDQFVRQPSWIDRLLQDDWALSSIS</sequence>
<comment type="caution">
    <text evidence="3">The sequence shown here is derived from an EMBL/GenBank/DDBJ whole genome shotgun (WGS) entry which is preliminary data.</text>
</comment>
<feature type="compositionally biased region" description="Polar residues" evidence="2">
    <location>
        <begin position="246"/>
        <end position="260"/>
    </location>
</feature>
<keyword evidence="1" id="KW-0175">Coiled coil</keyword>
<dbReference type="AlphaFoldDB" id="G7DYQ0"/>
<dbReference type="Proteomes" id="UP000009131">
    <property type="component" value="Unassembled WGS sequence"/>
</dbReference>
<dbReference type="InParanoid" id="G7DYQ0"/>
<evidence type="ECO:0000256" key="2">
    <source>
        <dbReference type="SAM" id="MobiDB-lite"/>
    </source>
</evidence>
<evidence type="ECO:0000256" key="1">
    <source>
        <dbReference type="SAM" id="Coils"/>
    </source>
</evidence>
<dbReference type="EMBL" id="BABT02000062">
    <property type="protein sequence ID" value="GAA95710.1"/>
    <property type="molecule type" value="Genomic_DNA"/>
</dbReference>
<keyword evidence="4" id="KW-1185">Reference proteome</keyword>
<feature type="compositionally biased region" description="Polar residues" evidence="2">
    <location>
        <begin position="131"/>
        <end position="140"/>
    </location>
</feature>
<feature type="region of interest" description="Disordered" evidence="2">
    <location>
        <begin position="19"/>
        <end position="54"/>
    </location>
</feature>
<organism evidence="3 4">
    <name type="scientific">Mixia osmundae (strain CBS 9802 / IAM 14324 / JCM 22182 / KY 12970)</name>
    <dbReference type="NCBI Taxonomy" id="764103"/>
    <lineage>
        <taxon>Eukaryota</taxon>
        <taxon>Fungi</taxon>
        <taxon>Dikarya</taxon>
        <taxon>Basidiomycota</taxon>
        <taxon>Pucciniomycotina</taxon>
        <taxon>Mixiomycetes</taxon>
        <taxon>Mixiales</taxon>
        <taxon>Mixiaceae</taxon>
        <taxon>Mixia</taxon>
    </lineage>
</organism>
<feature type="compositionally biased region" description="Polar residues" evidence="2">
    <location>
        <begin position="20"/>
        <end position="32"/>
    </location>
</feature>
<feature type="compositionally biased region" description="Basic and acidic residues" evidence="2">
    <location>
        <begin position="263"/>
        <end position="275"/>
    </location>
</feature>
<feature type="compositionally biased region" description="Polar residues" evidence="2">
    <location>
        <begin position="400"/>
        <end position="425"/>
    </location>
</feature>
<dbReference type="HOGENOM" id="CLU_325428_0_0_1"/>